<dbReference type="FunFam" id="1.10.10.10:FF:000099">
    <property type="entry name" value="Two-component system response regulator TorR"/>
    <property type="match status" value="1"/>
</dbReference>
<dbReference type="Pfam" id="PF00486">
    <property type="entry name" value="Trans_reg_C"/>
    <property type="match status" value="1"/>
</dbReference>
<dbReference type="CDD" id="cd17574">
    <property type="entry name" value="REC_OmpR"/>
    <property type="match status" value="1"/>
</dbReference>
<organism evidence="12 13">
    <name type="scientific">Hydrogenophaga aromaticivorans</name>
    <dbReference type="NCBI Taxonomy" id="2610898"/>
    <lineage>
        <taxon>Bacteria</taxon>
        <taxon>Pseudomonadati</taxon>
        <taxon>Pseudomonadota</taxon>
        <taxon>Betaproteobacteria</taxon>
        <taxon>Burkholderiales</taxon>
        <taxon>Comamonadaceae</taxon>
        <taxon>Hydrogenophaga</taxon>
    </lineage>
</organism>
<evidence type="ECO:0000313" key="12">
    <source>
        <dbReference type="EMBL" id="NWF46326.1"/>
    </source>
</evidence>
<dbReference type="PANTHER" id="PTHR48111:SF4">
    <property type="entry name" value="DNA-BINDING DUAL TRANSCRIPTIONAL REGULATOR OMPR"/>
    <property type="match status" value="1"/>
</dbReference>
<dbReference type="PROSITE" id="PS50110">
    <property type="entry name" value="RESPONSE_REGULATORY"/>
    <property type="match status" value="1"/>
</dbReference>
<sequence>MSASPEHLLVVDDDREIRRLIEEYLTQAGYRVSTAADGKAMRRLMEQHCFDLVVLDLMLPGEDGLSLCRDLRSRSNIPVLMLTARGAEIDRIVGLEMGADDYLAKPFNPRELLARIRSILRRAHALPPNLVPEEVAVFRFAGWTLEVASRNVTAPDGLVVPLSGAEFRLLRVLLEHPHRVFSRDQLLELTNGREAILFDRSIDVLVGRLRKRLRDDGKEPALIKTVRGEGYVLAASVEAL</sequence>
<keyword evidence="4" id="KW-0902">Two-component regulatory system</keyword>
<dbReference type="CDD" id="cd00383">
    <property type="entry name" value="trans_reg_C"/>
    <property type="match status" value="1"/>
</dbReference>
<comment type="subcellular location">
    <subcellularLocation>
        <location evidence="1">Cytoplasm</location>
    </subcellularLocation>
</comment>
<feature type="DNA-binding region" description="OmpR/PhoB-type" evidence="9">
    <location>
        <begin position="135"/>
        <end position="235"/>
    </location>
</feature>
<dbReference type="Gene3D" id="6.10.250.690">
    <property type="match status" value="1"/>
</dbReference>
<accession>A0A7Y8GWU8</accession>
<evidence type="ECO:0000259" key="11">
    <source>
        <dbReference type="PROSITE" id="PS51755"/>
    </source>
</evidence>
<dbReference type="RefSeq" id="WP_177136220.1">
    <property type="nucleotide sequence ID" value="NZ_VYGV01000012.1"/>
</dbReference>
<reference evidence="12 13" key="1">
    <citation type="submission" date="2019-09" db="EMBL/GenBank/DDBJ databases">
        <title>Hydrogenophaga aromatica sp. nov., isolated from a para-xylene-degrading enrichment culture.</title>
        <authorList>
            <person name="Tancsics A."/>
            <person name="Banerjee S."/>
        </authorList>
    </citation>
    <scope>NUCLEOTIDE SEQUENCE [LARGE SCALE GENOMIC DNA]</scope>
    <source>
        <strain evidence="12 13">D2P1</strain>
    </source>
</reference>
<dbReference type="InterPro" id="IPR016032">
    <property type="entry name" value="Sig_transdc_resp-reg_C-effctor"/>
</dbReference>
<evidence type="ECO:0000313" key="13">
    <source>
        <dbReference type="Proteomes" id="UP000545507"/>
    </source>
</evidence>
<keyword evidence="2" id="KW-0963">Cytoplasm</keyword>
<evidence type="ECO:0000256" key="8">
    <source>
        <dbReference type="PROSITE-ProRule" id="PRU00169"/>
    </source>
</evidence>
<dbReference type="EMBL" id="VYGV01000012">
    <property type="protein sequence ID" value="NWF46326.1"/>
    <property type="molecule type" value="Genomic_DNA"/>
</dbReference>
<dbReference type="GO" id="GO:0032993">
    <property type="term" value="C:protein-DNA complex"/>
    <property type="evidence" value="ECO:0007669"/>
    <property type="project" value="TreeGrafter"/>
</dbReference>
<dbReference type="Gene3D" id="3.40.50.2300">
    <property type="match status" value="1"/>
</dbReference>
<dbReference type="InterPro" id="IPR001867">
    <property type="entry name" value="OmpR/PhoB-type_DNA-bd"/>
</dbReference>
<evidence type="ECO:0000256" key="6">
    <source>
        <dbReference type="ARBA" id="ARBA00023125"/>
    </source>
</evidence>
<dbReference type="GO" id="GO:0006355">
    <property type="term" value="P:regulation of DNA-templated transcription"/>
    <property type="evidence" value="ECO:0007669"/>
    <property type="project" value="InterPro"/>
</dbReference>
<keyword evidence="5" id="KW-0805">Transcription regulation</keyword>
<feature type="domain" description="Response regulatory" evidence="10">
    <location>
        <begin position="7"/>
        <end position="120"/>
    </location>
</feature>
<dbReference type="InterPro" id="IPR001789">
    <property type="entry name" value="Sig_transdc_resp-reg_receiver"/>
</dbReference>
<dbReference type="Gene3D" id="1.10.10.10">
    <property type="entry name" value="Winged helix-like DNA-binding domain superfamily/Winged helix DNA-binding domain"/>
    <property type="match status" value="1"/>
</dbReference>
<evidence type="ECO:0000256" key="9">
    <source>
        <dbReference type="PROSITE-ProRule" id="PRU01091"/>
    </source>
</evidence>
<dbReference type="GO" id="GO:0000976">
    <property type="term" value="F:transcription cis-regulatory region binding"/>
    <property type="evidence" value="ECO:0007669"/>
    <property type="project" value="TreeGrafter"/>
</dbReference>
<dbReference type="GO" id="GO:0000156">
    <property type="term" value="F:phosphorelay response regulator activity"/>
    <property type="evidence" value="ECO:0007669"/>
    <property type="project" value="TreeGrafter"/>
</dbReference>
<dbReference type="FunFam" id="3.40.50.2300:FF:000001">
    <property type="entry name" value="DNA-binding response regulator PhoB"/>
    <property type="match status" value="1"/>
</dbReference>
<keyword evidence="13" id="KW-1185">Reference proteome</keyword>
<keyword evidence="7" id="KW-0804">Transcription</keyword>
<comment type="caution">
    <text evidence="12">The sequence shown here is derived from an EMBL/GenBank/DDBJ whole genome shotgun (WGS) entry which is preliminary data.</text>
</comment>
<gene>
    <name evidence="12" type="ORF">F3K02_13850</name>
</gene>
<dbReference type="InterPro" id="IPR039420">
    <property type="entry name" value="WalR-like"/>
</dbReference>
<dbReference type="PROSITE" id="PS51755">
    <property type="entry name" value="OMPR_PHOB"/>
    <property type="match status" value="1"/>
</dbReference>
<name>A0A7Y8GWU8_9BURK</name>
<evidence type="ECO:0000256" key="4">
    <source>
        <dbReference type="ARBA" id="ARBA00023012"/>
    </source>
</evidence>
<dbReference type="SMART" id="SM00862">
    <property type="entry name" value="Trans_reg_C"/>
    <property type="match status" value="1"/>
</dbReference>
<evidence type="ECO:0000256" key="2">
    <source>
        <dbReference type="ARBA" id="ARBA00022490"/>
    </source>
</evidence>
<proteinExistence type="predicted"/>
<feature type="domain" description="OmpR/PhoB-type" evidence="11">
    <location>
        <begin position="135"/>
        <end position="235"/>
    </location>
</feature>
<evidence type="ECO:0000256" key="3">
    <source>
        <dbReference type="ARBA" id="ARBA00022553"/>
    </source>
</evidence>
<dbReference type="SUPFAM" id="SSF52172">
    <property type="entry name" value="CheY-like"/>
    <property type="match status" value="1"/>
</dbReference>
<evidence type="ECO:0000256" key="7">
    <source>
        <dbReference type="ARBA" id="ARBA00023163"/>
    </source>
</evidence>
<keyword evidence="6 9" id="KW-0238">DNA-binding</keyword>
<dbReference type="InterPro" id="IPR011006">
    <property type="entry name" value="CheY-like_superfamily"/>
</dbReference>
<feature type="modified residue" description="4-aspartylphosphate" evidence="8">
    <location>
        <position position="56"/>
    </location>
</feature>
<keyword evidence="3 8" id="KW-0597">Phosphoprotein</keyword>
<dbReference type="InterPro" id="IPR036388">
    <property type="entry name" value="WH-like_DNA-bd_sf"/>
</dbReference>
<evidence type="ECO:0000259" key="10">
    <source>
        <dbReference type="PROSITE" id="PS50110"/>
    </source>
</evidence>
<dbReference type="SUPFAM" id="SSF46894">
    <property type="entry name" value="C-terminal effector domain of the bipartite response regulators"/>
    <property type="match status" value="1"/>
</dbReference>
<dbReference type="Pfam" id="PF00072">
    <property type="entry name" value="Response_reg"/>
    <property type="match status" value="1"/>
</dbReference>
<protein>
    <submittedName>
        <fullName evidence="12">Response regulator</fullName>
    </submittedName>
</protein>
<evidence type="ECO:0000256" key="1">
    <source>
        <dbReference type="ARBA" id="ARBA00004496"/>
    </source>
</evidence>
<dbReference type="AlphaFoldDB" id="A0A7Y8GWU8"/>
<dbReference type="GO" id="GO:0005829">
    <property type="term" value="C:cytosol"/>
    <property type="evidence" value="ECO:0007669"/>
    <property type="project" value="TreeGrafter"/>
</dbReference>
<evidence type="ECO:0000256" key="5">
    <source>
        <dbReference type="ARBA" id="ARBA00023015"/>
    </source>
</evidence>
<dbReference type="Proteomes" id="UP000545507">
    <property type="component" value="Unassembled WGS sequence"/>
</dbReference>
<dbReference type="SMART" id="SM00448">
    <property type="entry name" value="REC"/>
    <property type="match status" value="1"/>
</dbReference>
<dbReference type="PANTHER" id="PTHR48111">
    <property type="entry name" value="REGULATOR OF RPOS"/>
    <property type="match status" value="1"/>
</dbReference>